<name>A0ABW5RU96_9BACI</name>
<keyword evidence="3" id="KW-1185">Reference proteome</keyword>
<dbReference type="EMBL" id="JBHUMF010000031">
    <property type="protein sequence ID" value="MFD2681724.1"/>
    <property type="molecule type" value="Genomic_DNA"/>
</dbReference>
<dbReference type="RefSeq" id="WP_377936199.1">
    <property type="nucleotide sequence ID" value="NZ_JBHUMF010000031.1"/>
</dbReference>
<evidence type="ECO:0000256" key="1">
    <source>
        <dbReference type="SAM" id="Phobius"/>
    </source>
</evidence>
<evidence type="ECO:0000313" key="2">
    <source>
        <dbReference type="EMBL" id="MFD2681724.1"/>
    </source>
</evidence>
<keyword evidence="1" id="KW-0472">Membrane</keyword>
<feature type="transmembrane region" description="Helical" evidence="1">
    <location>
        <begin position="43"/>
        <end position="66"/>
    </location>
</feature>
<gene>
    <name evidence="2" type="ORF">ACFSUL_13370</name>
</gene>
<keyword evidence="1" id="KW-0812">Transmembrane</keyword>
<evidence type="ECO:0000313" key="3">
    <source>
        <dbReference type="Proteomes" id="UP001597506"/>
    </source>
</evidence>
<keyword evidence="1" id="KW-1133">Transmembrane helix</keyword>
<organism evidence="2 3">
    <name type="scientific">Bacillus seohaeanensis</name>
    <dbReference type="NCBI Taxonomy" id="284580"/>
    <lineage>
        <taxon>Bacteria</taxon>
        <taxon>Bacillati</taxon>
        <taxon>Bacillota</taxon>
        <taxon>Bacilli</taxon>
        <taxon>Bacillales</taxon>
        <taxon>Bacillaceae</taxon>
        <taxon>Bacillus</taxon>
    </lineage>
</organism>
<reference evidence="3" key="1">
    <citation type="journal article" date="2019" name="Int. J. Syst. Evol. Microbiol.">
        <title>The Global Catalogue of Microorganisms (GCM) 10K type strain sequencing project: providing services to taxonomists for standard genome sequencing and annotation.</title>
        <authorList>
            <consortium name="The Broad Institute Genomics Platform"/>
            <consortium name="The Broad Institute Genome Sequencing Center for Infectious Disease"/>
            <person name="Wu L."/>
            <person name="Ma J."/>
        </authorList>
    </citation>
    <scope>NUCLEOTIDE SEQUENCE [LARGE SCALE GENOMIC DNA]</scope>
    <source>
        <strain evidence="3">KCTC 3913</strain>
    </source>
</reference>
<accession>A0ABW5RU96</accession>
<protein>
    <recommendedName>
        <fullName evidence="4">DUF3311 domain-containing protein</fullName>
    </recommendedName>
</protein>
<dbReference type="Proteomes" id="UP001597506">
    <property type="component" value="Unassembled WGS sequence"/>
</dbReference>
<sequence>MKTGQIKEPIRKKWIWIVLILNILAIVPWYFPKNAVEPFILGFPLWAFVSTFFSIVFCGILSWLCISQWNIVEEQEEAESGKGDKA</sequence>
<evidence type="ECO:0008006" key="4">
    <source>
        <dbReference type="Google" id="ProtNLM"/>
    </source>
</evidence>
<comment type="caution">
    <text evidence="2">The sequence shown here is derived from an EMBL/GenBank/DDBJ whole genome shotgun (WGS) entry which is preliminary data.</text>
</comment>
<proteinExistence type="predicted"/>
<feature type="transmembrane region" description="Helical" evidence="1">
    <location>
        <begin position="14"/>
        <end position="31"/>
    </location>
</feature>